<dbReference type="PROSITE" id="PS51677">
    <property type="entry name" value="NODB"/>
    <property type="match status" value="1"/>
</dbReference>
<dbReference type="Pfam" id="PF01522">
    <property type="entry name" value="Polysacc_deac_1"/>
    <property type="match status" value="1"/>
</dbReference>
<dbReference type="Gene3D" id="3.20.20.370">
    <property type="entry name" value="Glycoside hydrolase/deacetylase"/>
    <property type="match status" value="1"/>
</dbReference>
<dbReference type="PANTHER" id="PTHR47561">
    <property type="entry name" value="POLYSACCHARIDE DEACETYLASE FAMILY PROTEIN (AFU_ORTHOLOGUE AFUA_6G05030)"/>
    <property type="match status" value="1"/>
</dbReference>
<gene>
    <name evidence="2" type="primary">pgdA_1</name>
    <name evidence="2" type="ORF">EC9_24100</name>
</gene>
<dbReference type="EMBL" id="CP036261">
    <property type="protein sequence ID" value="QDS88222.1"/>
    <property type="molecule type" value="Genomic_DNA"/>
</dbReference>
<dbReference type="Proteomes" id="UP000319557">
    <property type="component" value="Chromosome"/>
</dbReference>
<dbReference type="CDD" id="cd10940">
    <property type="entry name" value="CE4_PuuE_HpPgdA_like_1"/>
    <property type="match status" value="1"/>
</dbReference>
<dbReference type="EC" id="3.5.1.-" evidence="2"/>
<feature type="domain" description="NodB homology" evidence="1">
    <location>
        <begin position="47"/>
        <end position="174"/>
    </location>
</feature>
<evidence type="ECO:0000259" key="1">
    <source>
        <dbReference type="PROSITE" id="PS51677"/>
    </source>
</evidence>
<proteinExistence type="predicted"/>
<sequence length="340" mass="38147">MLGLLVGESSADELFHVPVAIPLMSSPIADLSLDLDNLWAYLRTHGDAQWETFPSYLPTVVPHFLEIFGRLNLRATVFVVGQDAALEKNHGPLRQIVDAGHEIGNHSFNHEPWLQRYSREQLVDEFDRTEAALAKITDQAIVGFRGPGFSLSADVLQLLCERGYQFDGSTFPTFLGPMARAYYLMTSSFSSAEKEDRAEMFGSLSDGLRPLKPYWWTTPSGRVLELPVSTIPIVRAPFHFSYLCFLAQRSSRLAELYFRFALAMCRLTRTTPSLLLHPLDFLGGDEVPQLSFFPGMKLAGEAKRAFSERMLAIYAKQFDVLPMGEHALRIGTTVTSSRTF</sequence>
<dbReference type="GO" id="GO:0016810">
    <property type="term" value="F:hydrolase activity, acting on carbon-nitrogen (but not peptide) bonds"/>
    <property type="evidence" value="ECO:0007669"/>
    <property type="project" value="InterPro"/>
</dbReference>
<evidence type="ECO:0000313" key="3">
    <source>
        <dbReference type="Proteomes" id="UP000319557"/>
    </source>
</evidence>
<dbReference type="InterPro" id="IPR002509">
    <property type="entry name" value="NODB_dom"/>
</dbReference>
<dbReference type="KEGG" id="ruv:EC9_24100"/>
<evidence type="ECO:0000313" key="2">
    <source>
        <dbReference type="EMBL" id="QDS88222.1"/>
    </source>
</evidence>
<accession>A0A517M030</accession>
<dbReference type="PANTHER" id="PTHR47561:SF1">
    <property type="entry name" value="POLYSACCHARIDE DEACETYLASE FAMILY PROTEIN (AFU_ORTHOLOGUE AFUA_6G05030)"/>
    <property type="match status" value="1"/>
</dbReference>
<dbReference type="InterPro" id="IPR011330">
    <property type="entry name" value="Glyco_hydro/deAcase_b/a-brl"/>
</dbReference>
<reference evidence="2 3" key="1">
    <citation type="submission" date="2019-02" db="EMBL/GenBank/DDBJ databases">
        <title>Deep-cultivation of Planctomycetes and their phenomic and genomic characterization uncovers novel biology.</title>
        <authorList>
            <person name="Wiegand S."/>
            <person name="Jogler M."/>
            <person name="Boedeker C."/>
            <person name="Pinto D."/>
            <person name="Vollmers J."/>
            <person name="Rivas-Marin E."/>
            <person name="Kohn T."/>
            <person name="Peeters S.H."/>
            <person name="Heuer A."/>
            <person name="Rast P."/>
            <person name="Oberbeckmann S."/>
            <person name="Bunk B."/>
            <person name="Jeske O."/>
            <person name="Meyerdierks A."/>
            <person name="Storesund J.E."/>
            <person name="Kallscheuer N."/>
            <person name="Luecker S."/>
            <person name="Lage O.M."/>
            <person name="Pohl T."/>
            <person name="Merkel B.J."/>
            <person name="Hornburger P."/>
            <person name="Mueller R.-W."/>
            <person name="Bruemmer F."/>
            <person name="Labrenz M."/>
            <person name="Spormann A.M."/>
            <person name="Op den Camp H."/>
            <person name="Overmann J."/>
            <person name="Amann R."/>
            <person name="Jetten M.S.M."/>
            <person name="Mascher T."/>
            <person name="Medema M.H."/>
            <person name="Devos D.P."/>
            <person name="Kaster A.-K."/>
            <person name="Ovreas L."/>
            <person name="Rohde M."/>
            <person name="Galperin M.Y."/>
            <person name="Jogler C."/>
        </authorList>
    </citation>
    <scope>NUCLEOTIDE SEQUENCE [LARGE SCALE GENOMIC DNA]</scope>
    <source>
        <strain evidence="2 3">EC9</strain>
    </source>
</reference>
<dbReference type="GO" id="GO:0005975">
    <property type="term" value="P:carbohydrate metabolic process"/>
    <property type="evidence" value="ECO:0007669"/>
    <property type="project" value="InterPro"/>
</dbReference>
<protein>
    <submittedName>
        <fullName evidence="2">Peptidoglycan deacetylase</fullName>
        <ecNumber evidence="2">3.5.1.-</ecNumber>
    </submittedName>
</protein>
<name>A0A517M030_9BACT</name>
<organism evidence="2 3">
    <name type="scientific">Rosistilla ulvae</name>
    <dbReference type="NCBI Taxonomy" id="1930277"/>
    <lineage>
        <taxon>Bacteria</taxon>
        <taxon>Pseudomonadati</taxon>
        <taxon>Planctomycetota</taxon>
        <taxon>Planctomycetia</taxon>
        <taxon>Pirellulales</taxon>
        <taxon>Pirellulaceae</taxon>
        <taxon>Rosistilla</taxon>
    </lineage>
</organism>
<keyword evidence="2" id="KW-0378">Hydrolase</keyword>
<dbReference type="AlphaFoldDB" id="A0A517M030"/>
<dbReference type="SUPFAM" id="SSF88713">
    <property type="entry name" value="Glycoside hydrolase/deacetylase"/>
    <property type="match status" value="1"/>
</dbReference>
<keyword evidence="3" id="KW-1185">Reference proteome</keyword>